<accession>A0A232LMX9</accession>
<proteinExistence type="predicted"/>
<evidence type="ECO:0000313" key="2">
    <source>
        <dbReference type="Proteomes" id="UP000243515"/>
    </source>
</evidence>
<reference evidence="1 2" key="1">
    <citation type="journal article" date="2015" name="Environ. Microbiol.">
        <title>Metagenome sequence of Elaphomyces granulatus from sporocarp tissue reveals Ascomycota ectomycorrhizal fingerprints of genome expansion and a Proteobacteria-rich microbiome.</title>
        <authorList>
            <person name="Quandt C.A."/>
            <person name="Kohler A."/>
            <person name="Hesse C.N."/>
            <person name="Sharpton T.J."/>
            <person name="Martin F."/>
            <person name="Spatafora J.W."/>
        </authorList>
    </citation>
    <scope>NUCLEOTIDE SEQUENCE [LARGE SCALE GENOMIC DNA]</scope>
    <source>
        <strain evidence="1 2">OSC145934</strain>
    </source>
</reference>
<organism evidence="1 2">
    <name type="scientific">Elaphomyces granulatus</name>
    <dbReference type="NCBI Taxonomy" id="519963"/>
    <lineage>
        <taxon>Eukaryota</taxon>
        <taxon>Fungi</taxon>
        <taxon>Dikarya</taxon>
        <taxon>Ascomycota</taxon>
        <taxon>Pezizomycotina</taxon>
        <taxon>Eurotiomycetes</taxon>
        <taxon>Eurotiomycetidae</taxon>
        <taxon>Eurotiales</taxon>
        <taxon>Elaphomycetaceae</taxon>
        <taxon>Elaphomyces</taxon>
    </lineage>
</organism>
<dbReference type="Proteomes" id="UP000243515">
    <property type="component" value="Unassembled WGS sequence"/>
</dbReference>
<evidence type="ECO:0000313" key="1">
    <source>
        <dbReference type="EMBL" id="OXV05511.1"/>
    </source>
</evidence>
<sequence length="206" mass="23030">MSSEGLQLQFIEIFRNGKPELLIMIHRCPHEASALRVEPQPAAHREGDKLGTPLVIKESREEEDLLLREAIAAEPKKNYAISKAEFKRKTTKAIPAAPGGTSGVRTGLDLYDPDNGFCRLLVRTLDFDGPSRRSLKSVELSLDPDITLWKLLNPAIHRQLIDFTYIYNGQDVVILCKRHGPLQQDACIPSVLTQTLQVPIPLSVEE</sequence>
<keyword evidence="2" id="KW-1185">Reference proteome</keyword>
<comment type="caution">
    <text evidence="1">The sequence shown here is derived from an EMBL/GenBank/DDBJ whole genome shotgun (WGS) entry which is preliminary data.</text>
</comment>
<dbReference type="AlphaFoldDB" id="A0A232LMX9"/>
<gene>
    <name evidence="1" type="ORF">Egran_06721</name>
</gene>
<name>A0A232LMX9_9EURO</name>
<dbReference type="EMBL" id="NPHW01006863">
    <property type="protein sequence ID" value="OXV05511.1"/>
    <property type="molecule type" value="Genomic_DNA"/>
</dbReference>
<protein>
    <submittedName>
        <fullName evidence="1">Uncharacterized protein</fullName>
    </submittedName>
</protein>